<dbReference type="HOGENOM" id="CLU_200035_0_0_1"/>
<evidence type="ECO:0000313" key="3">
    <source>
        <dbReference type="EnsemblPlants" id="KEH40389"/>
    </source>
</evidence>
<proteinExistence type="predicted"/>
<evidence type="ECO:0000313" key="1">
    <source>
        <dbReference type="EMBL" id="KEH40389.1"/>
    </source>
</evidence>
<evidence type="ECO:0000313" key="2">
    <source>
        <dbReference type="EMBL" id="RHN77804.1"/>
    </source>
</evidence>
<organism evidence="1 4">
    <name type="scientific">Medicago truncatula</name>
    <name type="common">Barrel medic</name>
    <name type="synonym">Medicago tribuloides</name>
    <dbReference type="NCBI Taxonomy" id="3880"/>
    <lineage>
        <taxon>Eukaryota</taxon>
        <taxon>Viridiplantae</taxon>
        <taxon>Streptophyta</taxon>
        <taxon>Embryophyta</taxon>
        <taxon>Tracheophyta</taxon>
        <taxon>Spermatophyta</taxon>
        <taxon>Magnoliopsida</taxon>
        <taxon>eudicotyledons</taxon>
        <taxon>Gunneridae</taxon>
        <taxon>Pentapetalae</taxon>
        <taxon>rosids</taxon>
        <taxon>fabids</taxon>
        <taxon>Fabales</taxon>
        <taxon>Fabaceae</taxon>
        <taxon>Papilionoideae</taxon>
        <taxon>50 kb inversion clade</taxon>
        <taxon>NPAAA clade</taxon>
        <taxon>Hologalegina</taxon>
        <taxon>IRL clade</taxon>
        <taxon>Trifolieae</taxon>
        <taxon>Medicago</taxon>
    </lineage>
</organism>
<dbReference type="Gramene" id="rna1297">
    <property type="protein sequence ID" value="RHN77804.1"/>
    <property type="gene ID" value="gene1297"/>
</dbReference>
<keyword evidence="1" id="KW-0675">Receptor</keyword>
<reference evidence="1 4" key="1">
    <citation type="journal article" date="2011" name="Nature">
        <title>The Medicago genome provides insight into the evolution of rhizobial symbioses.</title>
        <authorList>
            <person name="Young N.D."/>
            <person name="Debelle F."/>
            <person name="Oldroyd G.E."/>
            <person name="Geurts R."/>
            <person name="Cannon S.B."/>
            <person name="Udvardi M.K."/>
            <person name="Benedito V.A."/>
            <person name="Mayer K.F."/>
            <person name="Gouzy J."/>
            <person name="Schoof H."/>
            <person name="Van de Peer Y."/>
            <person name="Proost S."/>
            <person name="Cook D.R."/>
            <person name="Meyers B.C."/>
            <person name="Spannagl M."/>
            <person name="Cheung F."/>
            <person name="De Mita S."/>
            <person name="Krishnakumar V."/>
            <person name="Gundlach H."/>
            <person name="Zhou S."/>
            <person name="Mudge J."/>
            <person name="Bharti A.K."/>
            <person name="Murray J.D."/>
            <person name="Naoumkina M.A."/>
            <person name="Rosen B."/>
            <person name="Silverstein K.A."/>
            <person name="Tang H."/>
            <person name="Rombauts S."/>
            <person name="Zhao P.X."/>
            <person name="Zhou P."/>
            <person name="Barbe V."/>
            <person name="Bardou P."/>
            <person name="Bechner M."/>
            <person name="Bellec A."/>
            <person name="Berger A."/>
            <person name="Berges H."/>
            <person name="Bidwell S."/>
            <person name="Bisseling T."/>
            <person name="Choisne N."/>
            <person name="Couloux A."/>
            <person name="Denny R."/>
            <person name="Deshpande S."/>
            <person name="Dai X."/>
            <person name="Doyle J.J."/>
            <person name="Dudez A.M."/>
            <person name="Farmer A.D."/>
            <person name="Fouteau S."/>
            <person name="Franken C."/>
            <person name="Gibelin C."/>
            <person name="Gish J."/>
            <person name="Goldstein S."/>
            <person name="Gonzalez A.J."/>
            <person name="Green P.J."/>
            <person name="Hallab A."/>
            <person name="Hartog M."/>
            <person name="Hua A."/>
            <person name="Humphray S.J."/>
            <person name="Jeong D.H."/>
            <person name="Jing Y."/>
            <person name="Jocker A."/>
            <person name="Kenton S.M."/>
            <person name="Kim D.J."/>
            <person name="Klee K."/>
            <person name="Lai H."/>
            <person name="Lang C."/>
            <person name="Lin S."/>
            <person name="Macmil S.L."/>
            <person name="Magdelenat G."/>
            <person name="Matthews L."/>
            <person name="McCorrison J."/>
            <person name="Monaghan E.L."/>
            <person name="Mun J.H."/>
            <person name="Najar F.Z."/>
            <person name="Nicholson C."/>
            <person name="Noirot C."/>
            <person name="O'Bleness M."/>
            <person name="Paule C.R."/>
            <person name="Poulain J."/>
            <person name="Prion F."/>
            <person name="Qin B."/>
            <person name="Qu C."/>
            <person name="Retzel E.F."/>
            <person name="Riddle C."/>
            <person name="Sallet E."/>
            <person name="Samain S."/>
            <person name="Samson N."/>
            <person name="Sanders I."/>
            <person name="Saurat O."/>
            <person name="Scarpelli C."/>
            <person name="Schiex T."/>
            <person name="Segurens B."/>
            <person name="Severin A.J."/>
            <person name="Sherrier D.J."/>
            <person name="Shi R."/>
            <person name="Sims S."/>
            <person name="Singer S.R."/>
            <person name="Sinharoy S."/>
            <person name="Sterck L."/>
            <person name="Viollet A."/>
            <person name="Wang B.B."/>
            <person name="Wang K."/>
            <person name="Wang M."/>
            <person name="Wang X."/>
            <person name="Warfsmann J."/>
            <person name="Weissenbach J."/>
            <person name="White D.D."/>
            <person name="White J.D."/>
            <person name="Wiley G.B."/>
            <person name="Wincker P."/>
            <person name="Xing Y."/>
            <person name="Yang L."/>
            <person name="Yao Z."/>
            <person name="Ying F."/>
            <person name="Zhai J."/>
            <person name="Zhou L."/>
            <person name="Zuber A."/>
            <person name="Denarie J."/>
            <person name="Dixon R.A."/>
            <person name="May G.D."/>
            <person name="Schwartz D.C."/>
            <person name="Rogers J."/>
            <person name="Quetier F."/>
            <person name="Town C.D."/>
            <person name="Roe B.A."/>
        </authorList>
    </citation>
    <scope>NUCLEOTIDE SEQUENCE [LARGE SCALE GENOMIC DNA]</scope>
    <source>
        <strain evidence="1">A17</strain>
        <strain evidence="3 4">cv. Jemalong A17</strain>
    </source>
</reference>
<evidence type="ECO:0000313" key="4">
    <source>
        <dbReference type="Proteomes" id="UP000002051"/>
    </source>
</evidence>
<dbReference type="Proteomes" id="UP000265566">
    <property type="component" value="Chromosome 1"/>
</dbReference>
<dbReference type="GO" id="GO:0016301">
    <property type="term" value="F:kinase activity"/>
    <property type="evidence" value="ECO:0007669"/>
    <property type="project" value="UniProtKB-KW"/>
</dbReference>
<dbReference type="AlphaFoldDB" id="A0A072VEH7"/>
<reference evidence="3" key="3">
    <citation type="submission" date="2015-04" db="UniProtKB">
        <authorList>
            <consortium name="EnsemblPlants"/>
        </authorList>
    </citation>
    <scope>IDENTIFICATION</scope>
    <source>
        <strain evidence="3">cv. Jemalong A17</strain>
    </source>
</reference>
<dbReference type="EMBL" id="PSQE01000001">
    <property type="protein sequence ID" value="RHN77804.1"/>
    <property type="molecule type" value="Genomic_DNA"/>
</dbReference>
<name>A0A072VEH7_MEDTR</name>
<reference evidence="1 4" key="2">
    <citation type="journal article" date="2014" name="BMC Genomics">
        <title>An improved genome release (version Mt4.0) for the model legume Medicago truncatula.</title>
        <authorList>
            <person name="Tang H."/>
            <person name="Krishnakumar V."/>
            <person name="Bidwell S."/>
            <person name="Rosen B."/>
            <person name="Chan A."/>
            <person name="Zhou S."/>
            <person name="Gentzbittel L."/>
            <person name="Childs K.L."/>
            <person name="Yandell M."/>
            <person name="Gundlach H."/>
            <person name="Mayer K.F."/>
            <person name="Schwartz D.C."/>
            <person name="Town C.D."/>
        </authorList>
    </citation>
    <scope>GENOME REANNOTATION</scope>
    <source>
        <strain evidence="1">A17</strain>
        <strain evidence="3 4">cv. Jemalong A17</strain>
    </source>
</reference>
<dbReference type="EMBL" id="CM001217">
    <property type="protein sequence ID" value="KEH40389.1"/>
    <property type="molecule type" value="Genomic_DNA"/>
</dbReference>
<reference evidence="2" key="4">
    <citation type="journal article" date="2018" name="Nat. Plants">
        <title>Whole-genome landscape of Medicago truncatula symbiotic genes.</title>
        <authorList>
            <person name="Pecrix Y."/>
            <person name="Gamas P."/>
            <person name="Carrere S."/>
        </authorList>
    </citation>
    <scope>NUCLEOTIDE SEQUENCE</scope>
    <source>
        <tissue evidence="2">Leaves</tissue>
    </source>
</reference>
<dbReference type="Proteomes" id="UP000002051">
    <property type="component" value="Unassembled WGS sequence"/>
</dbReference>
<accession>A0A072VEH7</accession>
<protein>
    <submittedName>
        <fullName evidence="1">Brassinosteroid insensitive 1-associated receptor kinase, putative</fullName>
    </submittedName>
</protein>
<keyword evidence="4" id="KW-1185">Reference proteome</keyword>
<keyword evidence="1" id="KW-0808">Transferase</keyword>
<sequence>MKPIDRPSMNKVVELLVGDVESLEMPPKPFQTAKGMPVQGIGQLRNLPWLLPGDSTNSLTIVVNRR</sequence>
<gene>
    <name evidence="1" type="ordered locus">MTR_1g028200</name>
    <name evidence="2" type="ORF">MtrunA17_Chr1g0158691</name>
</gene>
<dbReference type="EnsemblPlants" id="KEH40389">
    <property type="protein sequence ID" value="KEH40389"/>
    <property type="gene ID" value="MTR_1g028200"/>
</dbReference>
<keyword evidence="1" id="KW-0418">Kinase</keyword>